<evidence type="ECO:0000256" key="1">
    <source>
        <dbReference type="SAM" id="Phobius"/>
    </source>
</evidence>
<sequence>MSNACGLGLLERYIKAECGQISVACCAPWRFIKAAETIMVLDLRWLRPLFRRYNLHLPFALSTIYAIRGFSQIYLYIKPTTMQMPITNN</sequence>
<keyword evidence="1" id="KW-0472">Membrane</keyword>
<evidence type="ECO:0000313" key="3">
    <source>
        <dbReference type="Proteomes" id="UP000094385"/>
    </source>
</evidence>
<reference evidence="2 3" key="1">
    <citation type="journal article" date="2016" name="Proc. Natl. Acad. Sci. U.S.A.">
        <title>Comparative genomics of biotechnologically important yeasts.</title>
        <authorList>
            <person name="Riley R."/>
            <person name="Haridas S."/>
            <person name="Wolfe K.H."/>
            <person name="Lopes M.R."/>
            <person name="Hittinger C.T."/>
            <person name="Goeker M."/>
            <person name="Salamov A.A."/>
            <person name="Wisecaver J.H."/>
            <person name="Long T.M."/>
            <person name="Calvey C.H."/>
            <person name="Aerts A.L."/>
            <person name="Barry K.W."/>
            <person name="Choi C."/>
            <person name="Clum A."/>
            <person name="Coughlan A.Y."/>
            <person name="Deshpande S."/>
            <person name="Douglass A.P."/>
            <person name="Hanson S.J."/>
            <person name="Klenk H.-P."/>
            <person name="LaButti K.M."/>
            <person name="Lapidus A."/>
            <person name="Lindquist E.A."/>
            <person name="Lipzen A.M."/>
            <person name="Meier-Kolthoff J.P."/>
            <person name="Ohm R.A."/>
            <person name="Otillar R.P."/>
            <person name="Pangilinan J.L."/>
            <person name="Peng Y."/>
            <person name="Rokas A."/>
            <person name="Rosa C.A."/>
            <person name="Scheuner C."/>
            <person name="Sibirny A.A."/>
            <person name="Slot J.C."/>
            <person name="Stielow J.B."/>
            <person name="Sun H."/>
            <person name="Kurtzman C.P."/>
            <person name="Blackwell M."/>
            <person name="Grigoriev I.V."/>
            <person name="Jeffries T.W."/>
        </authorList>
    </citation>
    <scope>NUCLEOTIDE SEQUENCE [LARGE SCALE GENOMIC DNA]</scope>
    <source>
        <strain evidence="2 3">NRRL Y-11557</strain>
    </source>
</reference>
<keyword evidence="3" id="KW-1185">Reference proteome</keyword>
<organism evidence="2 3">
    <name type="scientific">Lipomyces starkeyi NRRL Y-11557</name>
    <dbReference type="NCBI Taxonomy" id="675824"/>
    <lineage>
        <taxon>Eukaryota</taxon>
        <taxon>Fungi</taxon>
        <taxon>Dikarya</taxon>
        <taxon>Ascomycota</taxon>
        <taxon>Saccharomycotina</taxon>
        <taxon>Lipomycetes</taxon>
        <taxon>Lipomycetales</taxon>
        <taxon>Lipomycetaceae</taxon>
        <taxon>Lipomyces</taxon>
    </lineage>
</organism>
<gene>
    <name evidence="2" type="ORF">LIPSTDRAFT_230622</name>
</gene>
<name>A0A1E3QAZ5_LIPST</name>
<dbReference type="EMBL" id="KV454291">
    <property type="protein sequence ID" value="ODQ74841.1"/>
    <property type="molecule type" value="Genomic_DNA"/>
</dbReference>
<protein>
    <submittedName>
        <fullName evidence="2">Uncharacterized protein</fullName>
    </submittedName>
</protein>
<evidence type="ECO:0000313" key="2">
    <source>
        <dbReference type="EMBL" id="ODQ74841.1"/>
    </source>
</evidence>
<accession>A0A1E3QAZ5</accession>
<feature type="transmembrane region" description="Helical" evidence="1">
    <location>
        <begin position="55"/>
        <end position="77"/>
    </location>
</feature>
<dbReference type="AlphaFoldDB" id="A0A1E3QAZ5"/>
<dbReference type="Proteomes" id="UP000094385">
    <property type="component" value="Unassembled WGS sequence"/>
</dbReference>
<keyword evidence="1" id="KW-0812">Transmembrane</keyword>
<keyword evidence="1" id="KW-1133">Transmembrane helix</keyword>
<proteinExistence type="predicted"/>